<dbReference type="EMBL" id="JARQZJ010000007">
    <property type="protein sequence ID" value="KAK9871647.1"/>
    <property type="molecule type" value="Genomic_DNA"/>
</dbReference>
<evidence type="ECO:0000313" key="2">
    <source>
        <dbReference type="EMBL" id="KAK9871647.1"/>
    </source>
</evidence>
<feature type="region of interest" description="Disordered" evidence="1">
    <location>
        <begin position="1"/>
        <end position="79"/>
    </location>
</feature>
<comment type="caution">
    <text evidence="2">The sequence shown here is derived from an EMBL/GenBank/DDBJ whole genome shotgun (WGS) entry which is preliminary data.</text>
</comment>
<proteinExistence type="predicted"/>
<name>A0AAW1TKA5_9CUCU</name>
<accession>A0AAW1TKA5</accession>
<evidence type="ECO:0000256" key="1">
    <source>
        <dbReference type="SAM" id="MobiDB-lite"/>
    </source>
</evidence>
<sequence>MSLEDHLNKCATNSKEKNKMAPVTTDPSPTLRLLKNKRRIQDEDNPAQTHPAMKKTKEKNTPGDLPLSNTFSTLSNDESRMDEGISELNIKLANTNDKVQRFQIFFEFTQNLENYGF</sequence>
<organism evidence="2 3">
    <name type="scientific">Henosepilachna vigintioctopunctata</name>
    <dbReference type="NCBI Taxonomy" id="420089"/>
    <lineage>
        <taxon>Eukaryota</taxon>
        <taxon>Metazoa</taxon>
        <taxon>Ecdysozoa</taxon>
        <taxon>Arthropoda</taxon>
        <taxon>Hexapoda</taxon>
        <taxon>Insecta</taxon>
        <taxon>Pterygota</taxon>
        <taxon>Neoptera</taxon>
        <taxon>Endopterygota</taxon>
        <taxon>Coleoptera</taxon>
        <taxon>Polyphaga</taxon>
        <taxon>Cucujiformia</taxon>
        <taxon>Coccinelloidea</taxon>
        <taxon>Coccinellidae</taxon>
        <taxon>Epilachninae</taxon>
        <taxon>Epilachnini</taxon>
        <taxon>Henosepilachna</taxon>
    </lineage>
</organism>
<dbReference type="AlphaFoldDB" id="A0AAW1TKA5"/>
<gene>
    <name evidence="2" type="ORF">WA026_014092</name>
</gene>
<evidence type="ECO:0000313" key="3">
    <source>
        <dbReference type="Proteomes" id="UP001431783"/>
    </source>
</evidence>
<feature type="compositionally biased region" description="Polar residues" evidence="1">
    <location>
        <begin position="67"/>
        <end position="76"/>
    </location>
</feature>
<feature type="compositionally biased region" description="Basic and acidic residues" evidence="1">
    <location>
        <begin position="1"/>
        <end position="19"/>
    </location>
</feature>
<protein>
    <submittedName>
        <fullName evidence="2">Uncharacterized protein</fullName>
    </submittedName>
</protein>
<reference evidence="2 3" key="1">
    <citation type="submission" date="2023-03" db="EMBL/GenBank/DDBJ databases">
        <title>Genome insight into feeding habits of ladybird beetles.</title>
        <authorList>
            <person name="Li H.-S."/>
            <person name="Huang Y.-H."/>
            <person name="Pang H."/>
        </authorList>
    </citation>
    <scope>NUCLEOTIDE SEQUENCE [LARGE SCALE GENOMIC DNA]</scope>
    <source>
        <strain evidence="2">SYSU_2023b</strain>
        <tissue evidence="2">Whole body</tissue>
    </source>
</reference>
<keyword evidence="3" id="KW-1185">Reference proteome</keyword>
<dbReference type="Proteomes" id="UP001431783">
    <property type="component" value="Unassembled WGS sequence"/>
</dbReference>